<accession>A0A7J9LVB2</accession>
<dbReference type="Proteomes" id="UP000593576">
    <property type="component" value="Unassembled WGS sequence"/>
</dbReference>
<protein>
    <submittedName>
        <fullName evidence="2">Uncharacterized protein</fullName>
    </submittedName>
</protein>
<feature type="region of interest" description="Disordered" evidence="1">
    <location>
        <begin position="182"/>
        <end position="235"/>
    </location>
</feature>
<evidence type="ECO:0000256" key="1">
    <source>
        <dbReference type="SAM" id="MobiDB-lite"/>
    </source>
</evidence>
<reference evidence="2 3" key="1">
    <citation type="journal article" date="2019" name="Genome Biol. Evol.">
        <title>Insights into the evolution of the New World diploid cottons (Gossypium, subgenus Houzingenia) based on genome sequencing.</title>
        <authorList>
            <person name="Grover C.E."/>
            <person name="Arick M.A. 2nd"/>
            <person name="Thrash A."/>
            <person name="Conover J.L."/>
            <person name="Sanders W.S."/>
            <person name="Peterson D.G."/>
            <person name="Frelichowski J.E."/>
            <person name="Scheffler J.A."/>
            <person name="Scheffler B.E."/>
            <person name="Wendel J.F."/>
        </authorList>
    </citation>
    <scope>NUCLEOTIDE SEQUENCE [LARGE SCALE GENOMIC DNA]</scope>
    <source>
        <strain evidence="2">1</strain>
        <tissue evidence="2">Leaf</tissue>
    </source>
</reference>
<organism evidence="2 3">
    <name type="scientific">Gossypium schwendimanii</name>
    <name type="common">Cotton</name>
    <dbReference type="NCBI Taxonomy" id="34291"/>
    <lineage>
        <taxon>Eukaryota</taxon>
        <taxon>Viridiplantae</taxon>
        <taxon>Streptophyta</taxon>
        <taxon>Embryophyta</taxon>
        <taxon>Tracheophyta</taxon>
        <taxon>Spermatophyta</taxon>
        <taxon>Magnoliopsida</taxon>
        <taxon>eudicotyledons</taxon>
        <taxon>Gunneridae</taxon>
        <taxon>Pentapetalae</taxon>
        <taxon>rosids</taxon>
        <taxon>malvids</taxon>
        <taxon>Malvales</taxon>
        <taxon>Malvaceae</taxon>
        <taxon>Malvoideae</taxon>
        <taxon>Gossypium</taxon>
    </lineage>
</organism>
<keyword evidence="3" id="KW-1185">Reference proteome</keyword>
<proteinExistence type="predicted"/>
<evidence type="ECO:0000313" key="2">
    <source>
        <dbReference type="EMBL" id="MBA0862640.1"/>
    </source>
</evidence>
<dbReference type="AlphaFoldDB" id="A0A7J9LVB2"/>
<comment type="caution">
    <text evidence="2">The sequence shown here is derived from an EMBL/GenBank/DDBJ whole genome shotgun (WGS) entry which is preliminary data.</text>
</comment>
<dbReference type="OrthoDB" id="1751334at2759"/>
<name>A0A7J9LVB2_GOSSC</name>
<dbReference type="EMBL" id="JABFAF010000008">
    <property type="protein sequence ID" value="MBA0862640.1"/>
    <property type="molecule type" value="Genomic_DNA"/>
</dbReference>
<feature type="non-terminal residue" evidence="2">
    <location>
        <position position="235"/>
    </location>
</feature>
<feature type="compositionally biased region" description="Low complexity" evidence="1">
    <location>
        <begin position="206"/>
        <end position="215"/>
    </location>
</feature>
<evidence type="ECO:0000313" key="3">
    <source>
        <dbReference type="Proteomes" id="UP000593576"/>
    </source>
</evidence>
<sequence length="235" mass="26318">WNHRSSYVGLPEVLEEIRLLLDQRSKIEVKAINSAATARLEGTIQGGHAGKDNIDWSVQCEEHIQSWDCHEQFFSTETAAVDDYLAWFRAVGKSYLLSLEERSRCIFRSTHVLRMLHPCTDFDVEPCVETVLDVPTVTDTSAHVVVDVDVDAQYLSDQSTTEEDDNGVDPDDTNSQGVVLAMYSGDDDNEEEVYKPAALDTPPVAPSVVRPVARRNSPRDRHPPPSGTHSPRRHH</sequence>
<gene>
    <name evidence="2" type="ORF">Goshw_011010</name>
</gene>